<dbReference type="KEGG" id="pgg:FX982_04560"/>
<dbReference type="InterPro" id="IPR007498">
    <property type="entry name" value="PqiA-like"/>
</dbReference>
<keyword evidence="2" id="KW-1133">Transmembrane helix</keyword>
<feature type="transmembrane region" description="Helical" evidence="2">
    <location>
        <begin position="79"/>
        <end position="103"/>
    </location>
</feature>
<dbReference type="EMBL" id="CP053746">
    <property type="protein sequence ID" value="QKF53567.1"/>
    <property type="molecule type" value="Genomic_DNA"/>
</dbReference>
<feature type="transmembrane region" description="Helical" evidence="2">
    <location>
        <begin position="123"/>
        <end position="151"/>
    </location>
</feature>
<evidence type="ECO:0000256" key="1">
    <source>
        <dbReference type="SAM" id="MobiDB-lite"/>
    </source>
</evidence>
<name>A0A6M8N2C3_9PSED</name>
<dbReference type="Proteomes" id="UP000501989">
    <property type="component" value="Chromosome"/>
</dbReference>
<proteinExistence type="predicted"/>
<protein>
    <submittedName>
        <fullName evidence="3">Inner membrane protein YebS</fullName>
    </submittedName>
</protein>
<sequence length="234" mass="25503">MTSATPAPMTDISHRQAHASEQPPAPALGETHARADQWIICEHCDSVYEAMPLNRGEAAYCLRCAAILRRSHRLTIEQLLALSLAACVLFIFANVFPVISISMQGLHNEVTLWGSVQALAQGQITLIALVAGLAIILAPALQIALLFWVLAHAHRGEIAPGFKMCMRTLEHLRPWSMLEVCLLGILVAIVKLAGMLDVHAGAGLWAMAMLMVLILLIAGKDIRRLWDELGVEPE</sequence>
<gene>
    <name evidence="3" type="ORF">FX982_04560</name>
</gene>
<feature type="transmembrane region" description="Helical" evidence="2">
    <location>
        <begin position="198"/>
        <end position="218"/>
    </location>
</feature>
<evidence type="ECO:0000313" key="4">
    <source>
        <dbReference type="Proteomes" id="UP000501989"/>
    </source>
</evidence>
<reference evidence="4" key="1">
    <citation type="submission" date="2019-12" db="EMBL/GenBank/DDBJ databases">
        <title>Endophytic bacteria associated with Panax ginseng seedlings.</title>
        <authorList>
            <person name="Park J.M."/>
            <person name="Shin R."/>
            <person name="Jo S.H."/>
        </authorList>
    </citation>
    <scope>NUCLEOTIDE SEQUENCE [LARGE SCALE GENOMIC DNA]</scope>
    <source>
        <strain evidence="4">PgKB30</strain>
    </source>
</reference>
<keyword evidence="2" id="KW-0812">Transmembrane</keyword>
<keyword evidence="4" id="KW-1185">Reference proteome</keyword>
<evidence type="ECO:0000313" key="3">
    <source>
        <dbReference type="EMBL" id="QKF53567.1"/>
    </source>
</evidence>
<dbReference type="Pfam" id="PF04403">
    <property type="entry name" value="PqiA"/>
    <property type="match status" value="1"/>
</dbReference>
<dbReference type="AlphaFoldDB" id="A0A6M8N2C3"/>
<evidence type="ECO:0000256" key="2">
    <source>
        <dbReference type="SAM" id="Phobius"/>
    </source>
</evidence>
<organism evidence="3 4">
    <name type="scientific">Pseudomonas graminis</name>
    <dbReference type="NCBI Taxonomy" id="158627"/>
    <lineage>
        <taxon>Bacteria</taxon>
        <taxon>Pseudomonadati</taxon>
        <taxon>Pseudomonadota</taxon>
        <taxon>Gammaproteobacteria</taxon>
        <taxon>Pseudomonadales</taxon>
        <taxon>Pseudomonadaceae</taxon>
        <taxon>Pseudomonas</taxon>
    </lineage>
</organism>
<feature type="transmembrane region" description="Helical" evidence="2">
    <location>
        <begin position="172"/>
        <end position="192"/>
    </location>
</feature>
<accession>A0A6M8N2C3</accession>
<keyword evidence="2" id="KW-0472">Membrane</keyword>
<feature type="region of interest" description="Disordered" evidence="1">
    <location>
        <begin position="1"/>
        <end position="28"/>
    </location>
</feature>